<reference evidence="2 3" key="1">
    <citation type="submission" date="2023-09" db="EMBL/GenBank/DDBJ databases">
        <authorList>
            <person name="Wang M."/>
        </authorList>
    </citation>
    <scope>NUCLEOTIDE SEQUENCE [LARGE SCALE GENOMIC DNA]</scope>
    <source>
        <strain evidence="2">GT-2023</strain>
        <tissue evidence="2">Liver</tissue>
    </source>
</reference>
<feature type="region of interest" description="Disordered" evidence="1">
    <location>
        <begin position="107"/>
        <end position="127"/>
    </location>
</feature>
<evidence type="ECO:0000256" key="1">
    <source>
        <dbReference type="SAM" id="MobiDB-lite"/>
    </source>
</evidence>
<proteinExistence type="predicted"/>
<sequence>MRVPQRDVHPQLSPSGYNLSLPTSKTSLCGPVNNSKVKHLLLNSSLQGAKREREIVFPRKAGDEPWRGRCSCTFACVSSLREVPKAPAVSADKLLSTSSWLPTAHQRNRATTVSTHTHNHDRPSTCSKTVHTAHHARFDPHTPRLPWLPNYLSVPTHRPVRNVNKCSAEARLQLFDSNERHTCNPATIMIRTQISLRP</sequence>
<name>A0ABR3M6G5_9TELE</name>
<gene>
    <name evidence="2" type="ORF">QQF64_010206</name>
</gene>
<evidence type="ECO:0000313" key="2">
    <source>
        <dbReference type="EMBL" id="KAL1259629.1"/>
    </source>
</evidence>
<dbReference type="EMBL" id="JAYMGO010000016">
    <property type="protein sequence ID" value="KAL1259629.1"/>
    <property type="molecule type" value="Genomic_DNA"/>
</dbReference>
<keyword evidence="3" id="KW-1185">Reference proteome</keyword>
<accession>A0ABR3M6G5</accession>
<protein>
    <submittedName>
        <fullName evidence="2">Uncharacterized protein</fullName>
    </submittedName>
</protein>
<evidence type="ECO:0000313" key="3">
    <source>
        <dbReference type="Proteomes" id="UP001558613"/>
    </source>
</evidence>
<organism evidence="2 3">
    <name type="scientific">Cirrhinus molitorella</name>
    <name type="common">mud carp</name>
    <dbReference type="NCBI Taxonomy" id="172907"/>
    <lineage>
        <taxon>Eukaryota</taxon>
        <taxon>Metazoa</taxon>
        <taxon>Chordata</taxon>
        <taxon>Craniata</taxon>
        <taxon>Vertebrata</taxon>
        <taxon>Euteleostomi</taxon>
        <taxon>Actinopterygii</taxon>
        <taxon>Neopterygii</taxon>
        <taxon>Teleostei</taxon>
        <taxon>Ostariophysi</taxon>
        <taxon>Cypriniformes</taxon>
        <taxon>Cyprinidae</taxon>
        <taxon>Labeoninae</taxon>
        <taxon>Labeonini</taxon>
        <taxon>Cirrhinus</taxon>
    </lineage>
</organism>
<comment type="caution">
    <text evidence="2">The sequence shown here is derived from an EMBL/GenBank/DDBJ whole genome shotgun (WGS) entry which is preliminary data.</text>
</comment>
<dbReference type="Proteomes" id="UP001558613">
    <property type="component" value="Unassembled WGS sequence"/>
</dbReference>